<sequence>MDLKLQHYIEKQLTIKLNTNLTFKWESISGGSINLTYKISANNHNYFVKINDKSVFKNGFKEEVLGLKFLKLNEAITPKIILEGSFNSKIYLVLSWIDKEFQNNNFWKNFAHQLANLHQHKSDKFGLEYSNYMGQLIQKNSFFNKFDNFFIENRLKPQVKIAFDKKLLTKGDLRKFEYLYQQLPTILPKEKPSAVHGDLWSGNYISTANNKAVFIDPAVYYGHREIDLAMSLLFGGFSLNFYNVYQEIYPLEKGFNTRKDLYNLYPLLIHLNLFGNPYLQSIKTIITKF</sequence>
<comment type="similarity">
    <text evidence="1 2">Belongs to the fructosamine kinase family.</text>
</comment>
<keyword evidence="2 3" id="KW-0418">Kinase</keyword>
<dbReference type="Gene3D" id="3.30.200.20">
    <property type="entry name" value="Phosphorylase Kinase, domain 1"/>
    <property type="match status" value="1"/>
</dbReference>
<comment type="caution">
    <text evidence="3">The sequence shown here is derived from an EMBL/GenBank/DDBJ whole genome shotgun (WGS) entry which is preliminary data.</text>
</comment>
<dbReference type="EMBL" id="JBHTIC010000006">
    <property type="protein sequence ID" value="MFD0761555.1"/>
    <property type="molecule type" value="Genomic_DNA"/>
</dbReference>
<evidence type="ECO:0000313" key="4">
    <source>
        <dbReference type="Proteomes" id="UP001597032"/>
    </source>
</evidence>
<dbReference type="PANTHER" id="PTHR12149:SF8">
    <property type="entry name" value="PROTEIN-RIBULOSAMINE 3-KINASE"/>
    <property type="match status" value="1"/>
</dbReference>
<accession>A0ABW2Z3Z1</accession>
<organism evidence="3 4">
    <name type="scientific">Lutibacter aestuarii</name>
    <dbReference type="NCBI Taxonomy" id="861111"/>
    <lineage>
        <taxon>Bacteria</taxon>
        <taxon>Pseudomonadati</taxon>
        <taxon>Bacteroidota</taxon>
        <taxon>Flavobacteriia</taxon>
        <taxon>Flavobacteriales</taxon>
        <taxon>Flavobacteriaceae</taxon>
        <taxon>Lutibacter</taxon>
    </lineage>
</organism>
<keyword evidence="4" id="KW-1185">Reference proteome</keyword>
<keyword evidence="2" id="KW-0808">Transferase</keyword>
<proteinExistence type="inferred from homology"/>
<evidence type="ECO:0000313" key="3">
    <source>
        <dbReference type="EMBL" id="MFD0761555.1"/>
    </source>
</evidence>
<name>A0ABW2Z3Z1_9FLAO</name>
<dbReference type="InterPro" id="IPR011009">
    <property type="entry name" value="Kinase-like_dom_sf"/>
</dbReference>
<dbReference type="Proteomes" id="UP001597032">
    <property type="component" value="Unassembled WGS sequence"/>
</dbReference>
<dbReference type="Gene3D" id="3.90.1200.10">
    <property type="match status" value="1"/>
</dbReference>
<dbReference type="SUPFAM" id="SSF56112">
    <property type="entry name" value="Protein kinase-like (PK-like)"/>
    <property type="match status" value="1"/>
</dbReference>
<dbReference type="PIRSF" id="PIRSF006221">
    <property type="entry name" value="Ketosamine-3-kinase"/>
    <property type="match status" value="1"/>
</dbReference>
<evidence type="ECO:0000256" key="1">
    <source>
        <dbReference type="ARBA" id="ARBA00009460"/>
    </source>
</evidence>
<dbReference type="RefSeq" id="WP_298285206.1">
    <property type="nucleotide sequence ID" value="NZ_JBHTIC010000006.1"/>
</dbReference>
<gene>
    <name evidence="3" type="ORF">ACFQZW_05630</name>
</gene>
<dbReference type="PANTHER" id="PTHR12149">
    <property type="entry name" value="FRUCTOSAMINE 3 KINASE-RELATED PROTEIN"/>
    <property type="match status" value="1"/>
</dbReference>
<dbReference type="GO" id="GO:0016301">
    <property type="term" value="F:kinase activity"/>
    <property type="evidence" value="ECO:0007669"/>
    <property type="project" value="UniProtKB-KW"/>
</dbReference>
<evidence type="ECO:0000256" key="2">
    <source>
        <dbReference type="PIRNR" id="PIRNR006221"/>
    </source>
</evidence>
<reference evidence="4" key="1">
    <citation type="journal article" date="2019" name="Int. J. Syst. Evol. Microbiol.">
        <title>The Global Catalogue of Microorganisms (GCM) 10K type strain sequencing project: providing services to taxonomists for standard genome sequencing and annotation.</title>
        <authorList>
            <consortium name="The Broad Institute Genomics Platform"/>
            <consortium name="The Broad Institute Genome Sequencing Center for Infectious Disease"/>
            <person name="Wu L."/>
            <person name="Ma J."/>
        </authorList>
    </citation>
    <scope>NUCLEOTIDE SEQUENCE [LARGE SCALE GENOMIC DNA]</scope>
    <source>
        <strain evidence="4">CCUG 60022</strain>
    </source>
</reference>
<dbReference type="Pfam" id="PF03881">
    <property type="entry name" value="Fructosamin_kin"/>
    <property type="match status" value="1"/>
</dbReference>
<protein>
    <submittedName>
        <fullName evidence="3">Fructosamine kinase family protein</fullName>
    </submittedName>
</protein>
<dbReference type="InterPro" id="IPR016477">
    <property type="entry name" value="Fructo-/Ketosamine-3-kinase"/>
</dbReference>